<dbReference type="GO" id="GO:0003723">
    <property type="term" value="F:RNA binding"/>
    <property type="evidence" value="ECO:0007669"/>
    <property type="project" value="UniProtKB-KW"/>
</dbReference>
<dbReference type="Pfam" id="PF13671">
    <property type="entry name" value="AAA_33"/>
    <property type="match status" value="1"/>
</dbReference>
<proteinExistence type="inferred from homology"/>
<evidence type="ECO:0000256" key="10">
    <source>
        <dbReference type="ARBA" id="ARBA00022801"/>
    </source>
</evidence>
<evidence type="ECO:0000256" key="6">
    <source>
        <dbReference type="ARBA" id="ARBA00012317"/>
    </source>
</evidence>
<dbReference type="GO" id="GO:0005737">
    <property type="term" value="C:cytoplasm"/>
    <property type="evidence" value="ECO:0007669"/>
    <property type="project" value="TreeGrafter"/>
</dbReference>
<keyword evidence="9" id="KW-0597">Phosphoprotein</keyword>
<evidence type="ECO:0000313" key="18">
    <source>
        <dbReference type="Proteomes" id="UP000276133"/>
    </source>
</evidence>
<dbReference type="GO" id="GO:0016020">
    <property type="term" value="C:membrane"/>
    <property type="evidence" value="ECO:0007669"/>
    <property type="project" value="UniProtKB-SubCell"/>
</dbReference>
<evidence type="ECO:0000313" key="17">
    <source>
        <dbReference type="EMBL" id="RNA40083.1"/>
    </source>
</evidence>
<evidence type="ECO:0000256" key="14">
    <source>
        <dbReference type="ARBA" id="ARBA00023289"/>
    </source>
</evidence>
<dbReference type="EC" id="3.1.4.37" evidence="6"/>
<keyword evidence="11" id="KW-0694">RNA-binding</keyword>
<comment type="subcellular location">
    <subcellularLocation>
        <location evidence="2">Melanosome</location>
    </subcellularLocation>
    <subcellularLocation>
        <location evidence="3">Membrane</location>
        <topology evidence="3">Lipid-anchor</topology>
    </subcellularLocation>
</comment>
<dbReference type="SUPFAM" id="SSF55144">
    <property type="entry name" value="LigT-like"/>
    <property type="match status" value="1"/>
</dbReference>
<comment type="function">
    <text evidence="15">Catalyzes the formation of 2'-nucleotide products from 2',3'-cyclic substrates. May participate in RNA metabolism in the myelinating cell, CNP is the third most abundant protein in central nervous system myelin.</text>
</comment>
<keyword evidence="12" id="KW-0472">Membrane</keyword>
<dbReference type="Gene3D" id="3.90.1740.10">
    <property type="entry name" value="2',3'-cyclic nucleotide 3'-phosphodiesterase superfamily"/>
    <property type="match status" value="1"/>
</dbReference>
<evidence type="ECO:0000256" key="11">
    <source>
        <dbReference type="ARBA" id="ARBA00022884"/>
    </source>
</evidence>
<protein>
    <recommendedName>
        <fullName evidence="7">2',3'-cyclic-nucleotide 3'-phosphodiesterase</fullName>
        <ecNumber evidence="6">3.1.4.37</ecNumber>
    </recommendedName>
</protein>
<dbReference type="PANTHER" id="PTHR10156:SF0">
    <property type="entry name" value="2',3'-CYCLIC-NUCLEOTIDE 3'-PHOSPHODIESTERASE"/>
    <property type="match status" value="1"/>
</dbReference>
<evidence type="ECO:0000256" key="12">
    <source>
        <dbReference type="ARBA" id="ARBA00023136"/>
    </source>
</evidence>
<reference evidence="17 18" key="1">
    <citation type="journal article" date="2018" name="Sci. Rep.">
        <title>Genomic signatures of local adaptation to the degree of environmental predictability in rotifers.</title>
        <authorList>
            <person name="Franch-Gras L."/>
            <person name="Hahn C."/>
            <person name="Garcia-Roger E.M."/>
            <person name="Carmona M.J."/>
            <person name="Serra M."/>
            <person name="Gomez A."/>
        </authorList>
    </citation>
    <scope>NUCLEOTIDE SEQUENCE [LARGE SCALE GENOMIC DNA]</scope>
    <source>
        <strain evidence="17">HYR1</strain>
    </source>
</reference>
<dbReference type="GO" id="GO:0004113">
    <property type="term" value="F:2',3'-cyclic-nucleotide 3'-phosphodiesterase activity"/>
    <property type="evidence" value="ECO:0007669"/>
    <property type="project" value="UniProtKB-EC"/>
</dbReference>
<comment type="similarity">
    <text evidence="4">Belongs to the 2H phosphoesterase superfamily. CNPase family.</text>
</comment>
<keyword evidence="18" id="KW-1185">Reference proteome</keyword>
<dbReference type="AlphaFoldDB" id="A0A3M7SWC5"/>
<evidence type="ECO:0000256" key="8">
    <source>
        <dbReference type="ARBA" id="ARBA00022481"/>
    </source>
</evidence>
<dbReference type="SUPFAM" id="SSF52540">
    <property type="entry name" value="P-loop containing nucleoside triphosphate hydrolases"/>
    <property type="match status" value="1"/>
</dbReference>
<name>A0A3M7SWC5_BRAPC</name>
<dbReference type="InterPro" id="IPR008431">
    <property type="entry name" value="CNPase"/>
</dbReference>
<comment type="catalytic activity">
    <reaction evidence="1">
        <text>a nucleoside 2',3'-cyclic phosphate + H2O = a nucleoside 2'-phosphate + H(+)</text>
        <dbReference type="Rhea" id="RHEA:14489"/>
        <dbReference type="ChEBI" id="CHEBI:15377"/>
        <dbReference type="ChEBI" id="CHEBI:15378"/>
        <dbReference type="ChEBI" id="CHEBI:66954"/>
        <dbReference type="ChEBI" id="CHEBI:78552"/>
        <dbReference type="EC" id="3.1.4.37"/>
    </reaction>
</comment>
<dbReference type="InterPro" id="IPR027417">
    <property type="entry name" value="P-loop_NTPase"/>
</dbReference>
<dbReference type="InterPro" id="IPR047325">
    <property type="entry name" value="CNPase_cat"/>
</dbReference>
<feature type="non-terminal residue" evidence="17">
    <location>
        <position position="1"/>
    </location>
</feature>
<evidence type="ECO:0000256" key="3">
    <source>
        <dbReference type="ARBA" id="ARBA00004635"/>
    </source>
</evidence>
<dbReference type="Proteomes" id="UP000276133">
    <property type="component" value="Unassembled WGS sequence"/>
</dbReference>
<feature type="domain" description="Cyclic nucleotide phosphodiesterase catalytic" evidence="16">
    <location>
        <begin position="188"/>
        <end position="416"/>
    </location>
</feature>
<dbReference type="Gene3D" id="3.40.50.300">
    <property type="entry name" value="P-loop containing nucleotide triphosphate hydrolases"/>
    <property type="match status" value="1"/>
</dbReference>
<dbReference type="EMBL" id="REGN01000677">
    <property type="protein sequence ID" value="RNA40083.1"/>
    <property type="molecule type" value="Genomic_DNA"/>
</dbReference>
<evidence type="ECO:0000256" key="9">
    <source>
        <dbReference type="ARBA" id="ARBA00022553"/>
    </source>
</evidence>
<evidence type="ECO:0000256" key="4">
    <source>
        <dbReference type="ARBA" id="ARBA00008662"/>
    </source>
</evidence>
<keyword evidence="13" id="KW-0449">Lipoprotein</keyword>
<dbReference type="OrthoDB" id="3231855at2759"/>
<accession>A0A3M7SWC5</accession>
<dbReference type="InterPro" id="IPR009097">
    <property type="entry name" value="Cyclic_Pdiesterase"/>
</dbReference>
<evidence type="ECO:0000256" key="1">
    <source>
        <dbReference type="ARBA" id="ARBA00000610"/>
    </source>
</evidence>
<evidence type="ECO:0000256" key="15">
    <source>
        <dbReference type="ARBA" id="ARBA00045937"/>
    </source>
</evidence>
<dbReference type="Pfam" id="PF05881">
    <property type="entry name" value="CNPase"/>
    <property type="match status" value="1"/>
</dbReference>
<comment type="subunit">
    <text evidence="5">Exists as monomers and homodimers.</text>
</comment>
<organism evidence="17 18">
    <name type="scientific">Brachionus plicatilis</name>
    <name type="common">Marine rotifer</name>
    <name type="synonym">Brachionus muelleri</name>
    <dbReference type="NCBI Taxonomy" id="10195"/>
    <lineage>
        <taxon>Eukaryota</taxon>
        <taxon>Metazoa</taxon>
        <taxon>Spiralia</taxon>
        <taxon>Gnathifera</taxon>
        <taxon>Rotifera</taxon>
        <taxon>Eurotatoria</taxon>
        <taxon>Monogononta</taxon>
        <taxon>Pseudotrocha</taxon>
        <taxon>Ploima</taxon>
        <taxon>Brachionidae</taxon>
        <taxon>Brachionus</taxon>
    </lineage>
</organism>
<evidence type="ECO:0000256" key="2">
    <source>
        <dbReference type="ARBA" id="ARBA00004223"/>
    </source>
</evidence>
<evidence type="ECO:0000256" key="5">
    <source>
        <dbReference type="ARBA" id="ARBA00011781"/>
    </source>
</evidence>
<evidence type="ECO:0000259" key="16">
    <source>
        <dbReference type="Pfam" id="PF05881"/>
    </source>
</evidence>
<keyword evidence="14" id="KW-0636">Prenylation</keyword>
<comment type="caution">
    <text evidence="17">The sequence shown here is derived from an EMBL/GenBank/DDBJ whole genome shotgun (WGS) entry which is preliminary data.</text>
</comment>
<dbReference type="PANTHER" id="PTHR10156">
    <property type="entry name" value="2',3'-CYCLIC-NUCLEOTIDE 3'-PHOSPHODIESTERASE"/>
    <property type="match status" value="1"/>
</dbReference>
<evidence type="ECO:0000256" key="7">
    <source>
        <dbReference type="ARBA" id="ARBA00014478"/>
    </source>
</evidence>
<dbReference type="STRING" id="10195.A0A3M7SWC5"/>
<keyword evidence="8" id="KW-0488">Methylation</keyword>
<keyword evidence="10 17" id="KW-0378">Hydrolase</keyword>
<dbReference type="GO" id="GO:0009214">
    <property type="term" value="P:cyclic nucleotide catabolic process"/>
    <property type="evidence" value="ECO:0007669"/>
    <property type="project" value="InterPro"/>
</dbReference>
<gene>
    <name evidence="17" type="ORF">BpHYR1_005974</name>
</gene>
<sequence>LDFAPLKNEQEMSKLEITQLSDLFRSKLAVTSEHPCLGDPDTIQFIKNSKVLFINRGLPGSGKSTLSNRIRKVYQNTVICAGDDYFMDEFGNYNFDRNKLHEAHLSAQNKAHKACQNGISPVVADNTNIKFWEFNPYLSIAREFNYIVIIIEPRTEHKFDIEKLYQLNKHNVPKETIKQKLKEFQVVVPIYFGWYLNEKDSLWLNKLAKDCLSEALDKCESFKIDLSNIRSDIDPEKLFEYKNKQQLHCTAKFMGKNWTNNNSLKEYVTNPWVSENLGKAFWLEIVGFSVSKRSIAADIFLKQEQVGKLWGNDFNSNEQLEVLEFFKEDNNNSVLDTIEFADRAHITIGIRAGEKSYKAGIDLVRIKLMKKLNELRGNKMRTVQTDNFEIIYLSDCLCYCKLNNSVKINSLFTGYY</sequence>
<evidence type="ECO:0000256" key="13">
    <source>
        <dbReference type="ARBA" id="ARBA00023288"/>
    </source>
</evidence>